<organism evidence="2 3">
    <name type="scientific">Paractinoplanes abujensis</name>
    <dbReference type="NCBI Taxonomy" id="882441"/>
    <lineage>
        <taxon>Bacteria</taxon>
        <taxon>Bacillati</taxon>
        <taxon>Actinomycetota</taxon>
        <taxon>Actinomycetes</taxon>
        <taxon>Micromonosporales</taxon>
        <taxon>Micromonosporaceae</taxon>
        <taxon>Paractinoplanes</taxon>
    </lineage>
</organism>
<gene>
    <name evidence="2" type="ORF">BKA14_003073</name>
</gene>
<proteinExistence type="predicted"/>
<protein>
    <submittedName>
        <fullName evidence="2">Uncharacterized protein</fullName>
    </submittedName>
</protein>
<reference evidence="2 3" key="1">
    <citation type="submission" date="2020-08" db="EMBL/GenBank/DDBJ databases">
        <title>Sequencing the genomes of 1000 actinobacteria strains.</title>
        <authorList>
            <person name="Klenk H.-P."/>
        </authorList>
    </citation>
    <scope>NUCLEOTIDE SEQUENCE [LARGE SCALE GENOMIC DNA]</scope>
    <source>
        <strain evidence="2 3">DSM 45518</strain>
    </source>
</reference>
<evidence type="ECO:0000313" key="2">
    <source>
        <dbReference type="EMBL" id="MBB4692925.1"/>
    </source>
</evidence>
<dbReference type="RefSeq" id="WP_184951596.1">
    <property type="nucleotide sequence ID" value="NZ_BOMC01000061.1"/>
</dbReference>
<dbReference type="Proteomes" id="UP000542742">
    <property type="component" value="Unassembled WGS sequence"/>
</dbReference>
<evidence type="ECO:0000313" key="3">
    <source>
        <dbReference type="Proteomes" id="UP000542742"/>
    </source>
</evidence>
<comment type="caution">
    <text evidence="2">The sequence shown here is derived from an EMBL/GenBank/DDBJ whole genome shotgun (WGS) entry which is preliminary data.</text>
</comment>
<accession>A0A7W7CQL2</accession>
<name>A0A7W7CQL2_9ACTN</name>
<dbReference type="EMBL" id="JACHMF010000001">
    <property type="protein sequence ID" value="MBB4692925.1"/>
    <property type="molecule type" value="Genomic_DNA"/>
</dbReference>
<dbReference type="AlphaFoldDB" id="A0A7W7CQL2"/>
<evidence type="ECO:0000256" key="1">
    <source>
        <dbReference type="SAM" id="MobiDB-lite"/>
    </source>
</evidence>
<keyword evidence="3" id="KW-1185">Reference proteome</keyword>
<feature type="region of interest" description="Disordered" evidence="1">
    <location>
        <begin position="1"/>
        <end position="45"/>
    </location>
</feature>
<sequence>MPEGTTFPPEGRAALGASDDAPEERPTGRTLRPAARHRGGAGGDR</sequence>